<feature type="transmembrane region" description="Helical" evidence="8">
    <location>
        <begin position="45"/>
        <end position="70"/>
    </location>
</feature>
<dbReference type="GO" id="GO:0000139">
    <property type="term" value="C:Golgi membrane"/>
    <property type="evidence" value="ECO:0007669"/>
    <property type="project" value="TreeGrafter"/>
</dbReference>
<keyword evidence="3" id="KW-0813">Transport</keyword>
<evidence type="ECO:0000313" key="11">
    <source>
        <dbReference type="Proteomes" id="UP000078387"/>
    </source>
</evidence>
<feature type="transmembrane region" description="Helical" evidence="8">
    <location>
        <begin position="297"/>
        <end position="315"/>
    </location>
</feature>
<comment type="similarity">
    <text evidence="2">Belongs to the nucleotide-sugar transporter family. SLC35B subfamily.</text>
</comment>
<feature type="transmembrane region" description="Helical" evidence="8">
    <location>
        <begin position="167"/>
        <end position="188"/>
    </location>
</feature>
<keyword evidence="5" id="KW-0256">Endoplasmic reticulum</keyword>
<protein>
    <submittedName>
        <fullName evidence="9">UDP-galactose transporter-related protein 1 putative</fullName>
    </submittedName>
</protein>
<name>A0A5K1UVP3_ENTHI</name>
<evidence type="ECO:0000256" key="1">
    <source>
        <dbReference type="ARBA" id="ARBA00004477"/>
    </source>
</evidence>
<evidence type="ECO:0000313" key="9">
    <source>
        <dbReference type="EMBL" id="GAT92120.1"/>
    </source>
</evidence>
<dbReference type="OMA" id="CGAIGQV"/>
<dbReference type="SUPFAM" id="SSF103481">
    <property type="entry name" value="Multidrug resistance efflux transporter EmrE"/>
    <property type="match status" value="1"/>
</dbReference>
<keyword evidence="7 8" id="KW-0472">Membrane</keyword>
<feature type="transmembrane region" description="Helical" evidence="8">
    <location>
        <begin position="269"/>
        <end position="290"/>
    </location>
</feature>
<keyword evidence="4 8" id="KW-0812">Transmembrane</keyword>
<evidence type="ECO:0000256" key="3">
    <source>
        <dbReference type="ARBA" id="ARBA00022448"/>
    </source>
</evidence>
<reference evidence="9 11" key="1">
    <citation type="submission" date="2016-05" db="EMBL/GenBank/DDBJ databases">
        <title>First whole genome sequencing of Entamoeba histolytica HM1:IMSS-clone-6.</title>
        <authorList>
            <person name="Mukherjee Avik.K."/>
            <person name="Izumyama S."/>
            <person name="Nakada-Tsukui K."/>
            <person name="Nozaki T."/>
        </authorList>
    </citation>
    <scope>NUCLEOTIDE SEQUENCE [LARGE SCALE GENOMIC DNA]</scope>
    <source>
        <strain evidence="9 11">HM1:IMSS clone 6</strain>
    </source>
</reference>
<dbReference type="GO" id="GO:0005459">
    <property type="term" value="F:UDP-galactose transmembrane transporter activity"/>
    <property type="evidence" value="ECO:0007669"/>
    <property type="project" value="TreeGrafter"/>
</dbReference>
<dbReference type="Proteomes" id="UP000078387">
    <property type="component" value="Unassembled WGS sequence"/>
</dbReference>
<evidence type="ECO:0000256" key="6">
    <source>
        <dbReference type="ARBA" id="ARBA00022989"/>
    </source>
</evidence>
<proteinExistence type="inferred from homology"/>
<keyword evidence="6 8" id="KW-1133">Transmembrane helix</keyword>
<dbReference type="Pfam" id="PF08449">
    <property type="entry name" value="UAA"/>
    <property type="match status" value="1"/>
</dbReference>
<feature type="transmembrane region" description="Helical" evidence="8">
    <location>
        <begin position="208"/>
        <end position="229"/>
    </location>
</feature>
<dbReference type="EMBL" id="BDEQ01000001">
    <property type="protein sequence ID" value="GAT98737.1"/>
    <property type="molecule type" value="Genomic_DNA"/>
</dbReference>
<dbReference type="AlphaFoldDB" id="A0A5K1UVP3"/>
<evidence type="ECO:0000256" key="7">
    <source>
        <dbReference type="ARBA" id="ARBA00023136"/>
    </source>
</evidence>
<dbReference type="GO" id="GO:0005460">
    <property type="term" value="F:UDP-glucose transmembrane transporter activity"/>
    <property type="evidence" value="ECO:0007669"/>
    <property type="project" value="TreeGrafter"/>
</dbReference>
<dbReference type="EMBL" id="BDEQ01000001">
    <property type="protein sequence ID" value="GAT92120.1"/>
    <property type="molecule type" value="Genomic_DNA"/>
</dbReference>
<feature type="transmembrane region" description="Helical" evidence="8">
    <location>
        <begin position="12"/>
        <end position="33"/>
    </location>
</feature>
<evidence type="ECO:0000256" key="2">
    <source>
        <dbReference type="ARBA" id="ARBA00010694"/>
    </source>
</evidence>
<comment type="caution">
    <text evidence="9">The sequence shown here is derived from an EMBL/GenBank/DDBJ whole genome shotgun (WGS) entry which is preliminary data.</text>
</comment>
<dbReference type="VEuPathDB" id="AmoebaDB:EHI_041050"/>
<dbReference type="GO" id="GO:0005789">
    <property type="term" value="C:endoplasmic reticulum membrane"/>
    <property type="evidence" value="ECO:0007669"/>
    <property type="project" value="UniProtKB-SubCell"/>
</dbReference>
<dbReference type="InterPro" id="IPR037185">
    <property type="entry name" value="EmrE-like"/>
</dbReference>
<evidence type="ECO:0000256" key="5">
    <source>
        <dbReference type="ARBA" id="ARBA00022824"/>
    </source>
</evidence>
<accession>A0A5K1UVP3</accession>
<feature type="transmembrane region" description="Helical" evidence="8">
    <location>
        <begin position="241"/>
        <end position="263"/>
    </location>
</feature>
<dbReference type="InterPro" id="IPR013657">
    <property type="entry name" value="SCL35B1-4/HUT1"/>
</dbReference>
<feature type="transmembrane region" description="Helical" evidence="8">
    <location>
        <begin position="137"/>
        <end position="155"/>
    </location>
</feature>
<dbReference type="PANTHER" id="PTHR10778">
    <property type="entry name" value="SOLUTE CARRIER FAMILY 35 MEMBER B"/>
    <property type="match status" value="1"/>
</dbReference>
<sequence>MTISTIQSYKTNVNILITAICLVVSFLSVGFFAEYLTKHQFGKDKILFTATSALVFLQASFSTLGAYVLIKITKQHFDIKNIPHKRFVIQSQAYCGAMFFSNKSLLYIDYPTQIITKFFKPITVMLFSIFYTKKYEIRQIIFSIITFSGIAMFMYDKFAKLDTSKYSDFSFLFGLILIVTSLLCDGIASAEEDIIAHDYQVPLFYTMMYANFYAIPLFAIISIVTGDLQQMISIISQDIEFLLIIICYVFCSVCGQYFIYRLITLANSLLLVAVTNTRKIVTMIISVIVFKHPITKLQIFAIFIVFGTLFIDIMTRKPQQKQPQQQSSENTKKNN</sequence>
<evidence type="ECO:0000256" key="4">
    <source>
        <dbReference type="ARBA" id="ARBA00022692"/>
    </source>
</evidence>
<organism evidence="9 11">
    <name type="scientific">Entamoeba histolytica</name>
    <dbReference type="NCBI Taxonomy" id="5759"/>
    <lineage>
        <taxon>Eukaryota</taxon>
        <taxon>Amoebozoa</taxon>
        <taxon>Evosea</taxon>
        <taxon>Archamoebae</taxon>
        <taxon>Mastigamoebida</taxon>
        <taxon>Entamoebidae</taxon>
        <taxon>Entamoeba</taxon>
    </lineage>
</organism>
<dbReference type="PANTHER" id="PTHR10778:SF10">
    <property type="entry name" value="SOLUTE CARRIER FAMILY 35 MEMBER B1"/>
    <property type="match status" value="1"/>
</dbReference>
<evidence type="ECO:0000313" key="10">
    <source>
        <dbReference type="EMBL" id="GAT98737.1"/>
    </source>
</evidence>
<gene>
    <name evidence="10" type="ORF">CL6EHI_041050</name>
    <name evidence="9" type="ORF">CL6EHI_068590</name>
</gene>
<evidence type="ECO:0000256" key="8">
    <source>
        <dbReference type="SAM" id="Phobius"/>
    </source>
</evidence>
<comment type="subcellular location">
    <subcellularLocation>
        <location evidence="1">Endoplasmic reticulum membrane</location>
        <topology evidence="1">Multi-pass membrane protein</topology>
    </subcellularLocation>
</comment>